<accession>A0A8S4PXE2</accession>
<keyword evidence="2" id="KW-1185">Reference proteome</keyword>
<protein>
    <submittedName>
        <fullName evidence="1">Uncharacterized protein</fullName>
    </submittedName>
</protein>
<comment type="caution">
    <text evidence="1">The sequence shown here is derived from an EMBL/GenBank/DDBJ whole genome shotgun (WGS) entry which is preliminary data.</text>
</comment>
<evidence type="ECO:0000313" key="2">
    <source>
        <dbReference type="Proteomes" id="UP000749559"/>
    </source>
</evidence>
<name>A0A8S4PXE2_OWEFU</name>
<proteinExistence type="predicted"/>
<evidence type="ECO:0000313" key="1">
    <source>
        <dbReference type="EMBL" id="CAH1798598.1"/>
    </source>
</evidence>
<sequence length="123" mass="14053">MASISDLDPCMDRLLSNVECSPRYDIVEQIIMDHDEDIIDEARTHLFDLVKKYLSTVCEDRYGPLSARGEDQIEDICIKRRAGEKKMISKANDIYDMYVYLRGLTDSFPRSVLGSTSRVPDGL</sequence>
<gene>
    <name evidence="1" type="ORF">OFUS_LOCUS22725</name>
</gene>
<feature type="non-terminal residue" evidence="1">
    <location>
        <position position="123"/>
    </location>
</feature>
<dbReference type="EMBL" id="CAIIXF020000011">
    <property type="protein sequence ID" value="CAH1798598.1"/>
    <property type="molecule type" value="Genomic_DNA"/>
</dbReference>
<reference evidence="1" key="1">
    <citation type="submission" date="2022-03" db="EMBL/GenBank/DDBJ databases">
        <authorList>
            <person name="Martin C."/>
        </authorList>
    </citation>
    <scope>NUCLEOTIDE SEQUENCE</scope>
</reference>
<dbReference type="AlphaFoldDB" id="A0A8S4PXE2"/>
<dbReference type="Proteomes" id="UP000749559">
    <property type="component" value="Unassembled WGS sequence"/>
</dbReference>
<organism evidence="1 2">
    <name type="scientific">Owenia fusiformis</name>
    <name type="common">Polychaete worm</name>
    <dbReference type="NCBI Taxonomy" id="6347"/>
    <lineage>
        <taxon>Eukaryota</taxon>
        <taxon>Metazoa</taxon>
        <taxon>Spiralia</taxon>
        <taxon>Lophotrochozoa</taxon>
        <taxon>Annelida</taxon>
        <taxon>Polychaeta</taxon>
        <taxon>Sedentaria</taxon>
        <taxon>Canalipalpata</taxon>
        <taxon>Sabellida</taxon>
        <taxon>Oweniida</taxon>
        <taxon>Oweniidae</taxon>
        <taxon>Owenia</taxon>
    </lineage>
</organism>